<dbReference type="InterPro" id="IPR044492">
    <property type="entry name" value="P_typ_ATPase_HD_dom"/>
</dbReference>
<dbReference type="Gene3D" id="3.40.1110.10">
    <property type="entry name" value="Calcium-transporting ATPase, cytoplasmic domain N"/>
    <property type="match status" value="1"/>
</dbReference>
<dbReference type="Proteomes" id="UP001396334">
    <property type="component" value="Unassembled WGS sequence"/>
</dbReference>
<feature type="repeat" description="PPR" evidence="11">
    <location>
        <begin position="235"/>
        <end position="269"/>
    </location>
</feature>
<evidence type="ECO:0000256" key="2">
    <source>
        <dbReference type="ARBA" id="ARBA00006024"/>
    </source>
</evidence>
<evidence type="ECO:0000313" key="14">
    <source>
        <dbReference type="EMBL" id="KAK8490397.1"/>
    </source>
</evidence>
<keyword evidence="7" id="KW-0067">ATP-binding</keyword>
<feature type="transmembrane region" description="Helical" evidence="12">
    <location>
        <begin position="1496"/>
        <end position="1518"/>
    </location>
</feature>
<dbReference type="PROSITE" id="PS51375">
    <property type="entry name" value="PPR"/>
    <property type="match status" value="3"/>
</dbReference>
<dbReference type="InterPro" id="IPR002885">
    <property type="entry name" value="PPR_rpt"/>
</dbReference>
<keyword evidence="3 12" id="KW-0812">Transmembrane</keyword>
<dbReference type="InterPro" id="IPR036163">
    <property type="entry name" value="HMA_dom_sf"/>
</dbReference>
<dbReference type="Pfam" id="PF01535">
    <property type="entry name" value="PPR"/>
    <property type="match status" value="2"/>
</dbReference>
<keyword evidence="9 12" id="KW-1133">Transmembrane helix</keyword>
<feature type="repeat" description="PPR" evidence="11">
    <location>
        <begin position="336"/>
        <end position="370"/>
    </location>
</feature>
<dbReference type="Pfam" id="PF13041">
    <property type="entry name" value="PPR_2"/>
    <property type="match status" value="3"/>
</dbReference>
<dbReference type="Gene3D" id="1.25.40.10">
    <property type="entry name" value="Tetratricopeptide repeat domain"/>
    <property type="match status" value="4"/>
</dbReference>
<proteinExistence type="inferred from homology"/>
<evidence type="ECO:0000256" key="12">
    <source>
        <dbReference type="SAM" id="Phobius"/>
    </source>
</evidence>
<keyword evidence="5" id="KW-0677">Repeat</keyword>
<evidence type="ECO:0000256" key="11">
    <source>
        <dbReference type="PROSITE-ProRule" id="PRU00708"/>
    </source>
</evidence>
<evidence type="ECO:0000256" key="7">
    <source>
        <dbReference type="ARBA" id="ARBA00022840"/>
    </source>
</evidence>
<name>A0ABR2AC16_9ROSI</name>
<dbReference type="SFLD" id="SFLDF00027">
    <property type="entry name" value="p-type_atpase"/>
    <property type="match status" value="1"/>
</dbReference>
<accession>A0ABR2AC16</accession>
<keyword evidence="10 12" id="KW-0472">Membrane</keyword>
<protein>
    <recommendedName>
        <fullName evidence="13">HMA domain-containing protein</fullName>
    </recommendedName>
</protein>
<dbReference type="InterPro" id="IPR023298">
    <property type="entry name" value="ATPase_P-typ_TM_dom_sf"/>
</dbReference>
<dbReference type="PROSITE" id="PS50846">
    <property type="entry name" value="HMA_2"/>
    <property type="match status" value="1"/>
</dbReference>
<dbReference type="InterPro" id="IPR011990">
    <property type="entry name" value="TPR-like_helical_dom_sf"/>
</dbReference>
<dbReference type="InterPro" id="IPR001757">
    <property type="entry name" value="P_typ_ATPase"/>
</dbReference>
<dbReference type="PANTHER" id="PTHR48085:SF5">
    <property type="entry name" value="CADMIUM_ZINC-TRANSPORTING ATPASE HMA4-RELATED"/>
    <property type="match status" value="1"/>
</dbReference>
<dbReference type="InterPro" id="IPR006121">
    <property type="entry name" value="HMA_dom"/>
</dbReference>
<sequence>MKCLIKAQSIFSGPALLKREKRRPAPNRCHLCFAHNWFLKAESRGQAMLKAKGSSTLVSRPIIIPSEIHSQQSFTEKLLSLLKKCTSTTLLQQIHTQMLINAIQKPNFLLSKVIDLKNLAYASLLFSQTQQPNDYAFNVMIRGLTTTWQNYSATLHFYYKMKFLGLRPNKFTYPFLFISCANLLELSHGQSAHSSIFKLGLDVDPHTTNSLITMYSRCSELGSARKVFDEITERDLVSWNSMISGYSKMGHARNAVGLFGKMREEGFVPDEMTLVSVLGACGDLGDLSLGKWVEGFVIKQKMEFNSYIGSALIDMYGKCGDLASARRVFDGMLQKDVVTWNAMITGYAQNGMSDEAIKLFYGMKDAGVNPNTITLAGVLSACASIGALDLGKWIDTYASQRGLQHNIFVSTALVDMYAKCGSLDDAQRVFENMPIKNEVSWNAMISAFAFHGRSQEALSLFERMSTEGMDASPNDVTFVGVLSACVHAGLVGEGWRYFNLMSLSYGLTPKIEHYSCMVDLLARAGQLYEAWDFIEKMPEKPDEIVLGALLGACQKCKNLDVTEKVMQLLLQMEPSNSGNYIISSKIYAKSRRWDESAKMRVLMRERGVNKTPGCSWIDIEGQLHEFLAGDDLLCHSIEIHQVFELLNVEMKREGYIPKGLSPQKHLLQRCELLRNHLVNKHCMTVTFGDGYFVSSLTLLPDSAEASLLGGNALVESIRALMKRDWEVRSRHVFRESNAVADCSASMVRGKPIGEEQFVLPPLQVAAIMQQELRILVEDGKWKNRWQSVTQLLKSHPILLALAASQLIQLQGNWEPRKKRMGAEKKLQKSYFDVLGLCCSSEVPLIENILKSIEGVKEVSVIVPTRTVIVLHDDLLVSQLQIDGWFSTVKALNQARLEANVRAHGEIKYQKKWPSPFAIACGLLLFISFFKYVYHPLQWVAVAAVAVGVCPILSKGYAAITHFRLDINILMLIAVIGSIAMKDYTEAATIVFLFTIAEWLESRASHKATAVMSSLMSISPQKAVIAESGEEVDVDEVKLNTVLAVKAGEVVPIDGIVVDGKCEVDEKTLTGESLPVPKEKDSTVWAGTINLNGYISVKTTAVAEDCVVAKLAKLVEEAQNSKSATQRFIDKCARFYTPTIIVVSTGIAVIPAALRVHNLQHWLHLALVVLVSACPCALILSTPVATFCALTRAATSGLLVKGGDYLETLSKINITAFDKTGTLTRGEFVVTDFQSLSGDISFNTLLYWVSSIESKSSHPMAAALIEYGRSHSIEPKPETVDDYQNFPGEGIYGRIDGRDIYIGSRKVAERAHGTAPNLEGNMMQGKTIGYVFSGGNPAGIFSLSDACRTGASEALNELKSMGIKTALLTGDNQATAMHVQEQLGNGLDVIHAELLPEDKARLIEEFKKEGPTAMIGDGINDAPALATADIGISMGISGSALATETGHVILMSNDIRKIPKAIQLARKAHNKVIQNVVLSISTKVAILALAFAGHPLVWAAVLADVGTCLLVIFNSMLLLQGTHKHAGKCCKSSAASHMDQHGCKTNHCHSSHNHQHGKVDKKVQEACEPQQCSSKCCASSCQSSTSNSCGSDKCAGTHDTSPSHEAKHCDQGSCSTTNHKIEAKNPSNYHSGLCVESNHLHGENPRDLHHSCNQEAAEDDHCHSSCHDNHTDLKALGHFVEHCCLEGTNPEGRPGSSECFTDDSEAPHTAINMAVKAKHETCTRVEKREFGGCCKSYMKECCGKHGYSRIGLTEIVTE</sequence>
<dbReference type="InterPro" id="IPR036412">
    <property type="entry name" value="HAD-like_sf"/>
</dbReference>
<dbReference type="NCBIfam" id="TIGR01512">
    <property type="entry name" value="ATPase-IB2_Cd"/>
    <property type="match status" value="1"/>
</dbReference>
<keyword evidence="8" id="KW-1278">Translocase</keyword>
<reference evidence="14 15" key="1">
    <citation type="journal article" date="2024" name="G3 (Bethesda)">
        <title>Genome assembly of Hibiscus sabdariffa L. provides insights into metabolisms of medicinal natural products.</title>
        <authorList>
            <person name="Kim T."/>
        </authorList>
    </citation>
    <scope>NUCLEOTIDE SEQUENCE [LARGE SCALE GENOMIC DNA]</scope>
    <source>
        <strain evidence="14">TK-2024</strain>
        <tissue evidence="14">Old leaves</tissue>
    </source>
</reference>
<dbReference type="SUPFAM" id="SSF81653">
    <property type="entry name" value="Calcium ATPase, transduction domain A"/>
    <property type="match status" value="1"/>
</dbReference>
<evidence type="ECO:0000259" key="13">
    <source>
        <dbReference type="PROSITE" id="PS50846"/>
    </source>
</evidence>
<evidence type="ECO:0000256" key="6">
    <source>
        <dbReference type="ARBA" id="ARBA00022741"/>
    </source>
</evidence>
<keyword evidence="4" id="KW-0479">Metal-binding</keyword>
<dbReference type="InterPro" id="IPR008250">
    <property type="entry name" value="ATPase_P-typ_transduc_dom_A_sf"/>
</dbReference>
<keyword evidence="6" id="KW-0547">Nucleotide-binding</keyword>
<dbReference type="NCBIfam" id="TIGR01525">
    <property type="entry name" value="ATPase-IB_hvy"/>
    <property type="match status" value="1"/>
</dbReference>
<dbReference type="Gene3D" id="2.70.150.10">
    <property type="entry name" value="Calcium-transporting ATPase, cytoplasmic transduction domain A"/>
    <property type="match status" value="1"/>
</dbReference>
<dbReference type="InterPro" id="IPR051014">
    <property type="entry name" value="Cation_Transport_ATPase_IB"/>
</dbReference>
<dbReference type="Pfam" id="PF20431">
    <property type="entry name" value="E_motif"/>
    <property type="match status" value="1"/>
</dbReference>
<evidence type="ECO:0000256" key="5">
    <source>
        <dbReference type="ARBA" id="ARBA00022737"/>
    </source>
</evidence>
<dbReference type="SUPFAM" id="SSF56784">
    <property type="entry name" value="HAD-like"/>
    <property type="match status" value="1"/>
</dbReference>
<dbReference type="PANTHER" id="PTHR48085">
    <property type="entry name" value="CADMIUM/ZINC-TRANSPORTING ATPASE HMA2-RELATED"/>
    <property type="match status" value="1"/>
</dbReference>
<dbReference type="InterPro" id="IPR023214">
    <property type="entry name" value="HAD_sf"/>
</dbReference>
<feature type="transmembrane region" description="Helical" evidence="12">
    <location>
        <begin position="939"/>
        <end position="957"/>
    </location>
</feature>
<feature type="transmembrane region" description="Helical" evidence="12">
    <location>
        <begin position="1161"/>
        <end position="1189"/>
    </location>
</feature>
<dbReference type="PRINTS" id="PR00119">
    <property type="entry name" value="CATATPASE"/>
</dbReference>
<comment type="caution">
    <text evidence="14">The sequence shown here is derived from an EMBL/GenBank/DDBJ whole genome shotgun (WGS) entry which is preliminary data.</text>
</comment>
<dbReference type="InterPro" id="IPR027256">
    <property type="entry name" value="P-typ_ATPase_IB"/>
</dbReference>
<dbReference type="InterPro" id="IPR046848">
    <property type="entry name" value="E_motif"/>
</dbReference>
<evidence type="ECO:0000256" key="9">
    <source>
        <dbReference type="ARBA" id="ARBA00022989"/>
    </source>
</evidence>
<dbReference type="PROSITE" id="PS01229">
    <property type="entry name" value="COF_2"/>
    <property type="match status" value="1"/>
</dbReference>
<evidence type="ECO:0000313" key="15">
    <source>
        <dbReference type="Proteomes" id="UP001396334"/>
    </source>
</evidence>
<dbReference type="PROSITE" id="PS00154">
    <property type="entry name" value="ATPASE_E1_E2"/>
    <property type="match status" value="1"/>
</dbReference>
<dbReference type="EMBL" id="JBBPBN010000285">
    <property type="protein sequence ID" value="KAK8490397.1"/>
    <property type="molecule type" value="Genomic_DNA"/>
</dbReference>
<keyword evidence="15" id="KW-1185">Reference proteome</keyword>
<dbReference type="NCBIfam" id="TIGR00756">
    <property type="entry name" value="PPR"/>
    <property type="match status" value="3"/>
</dbReference>
<comment type="similarity">
    <text evidence="2">Belongs to the cation transport ATPase (P-type) (TC 3.A.3) family. Type IB subfamily.</text>
</comment>
<dbReference type="CDD" id="cd02079">
    <property type="entry name" value="P-type_ATPase_HM"/>
    <property type="match status" value="1"/>
</dbReference>
<dbReference type="NCBIfam" id="TIGR01494">
    <property type="entry name" value="ATPase_P-type"/>
    <property type="match status" value="1"/>
</dbReference>
<dbReference type="InterPro" id="IPR059000">
    <property type="entry name" value="ATPase_P-type_domA"/>
</dbReference>
<dbReference type="InterPro" id="IPR018303">
    <property type="entry name" value="ATPase_P-typ_P_site"/>
</dbReference>
<feature type="transmembrane region" description="Helical" evidence="12">
    <location>
        <begin position="1134"/>
        <end position="1155"/>
    </location>
</feature>
<dbReference type="SFLD" id="SFLDG00002">
    <property type="entry name" value="C1.7:_P-type_atpase_like"/>
    <property type="match status" value="1"/>
</dbReference>
<dbReference type="Pfam" id="PF00122">
    <property type="entry name" value="E1-E2_ATPase"/>
    <property type="match status" value="1"/>
</dbReference>
<dbReference type="Gene3D" id="3.30.70.100">
    <property type="match status" value="1"/>
</dbReference>
<dbReference type="Gene3D" id="3.40.50.1000">
    <property type="entry name" value="HAD superfamily/HAD-like"/>
    <property type="match status" value="1"/>
</dbReference>
<gene>
    <name evidence="14" type="ORF">V6N11_083542</name>
</gene>
<evidence type="ECO:0000256" key="10">
    <source>
        <dbReference type="ARBA" id="ARBA00023136"/>
    </source>
</evidence>
<comment type="subcellular location">
    <subcellularLocation>
        <location evidence="1">Membrane</location>
        <topology evidence="1">Multi-pass membrane protein</topology>
    </subcellularLocation>
</comment>
<evidence type="ECO:0000256" key="1">
    <source>
        <dbReference type="ARBA" id="ARBA00004141"/>
    </source>
</evidence>
<feature type="transmembrane region" description="Helical" evidence="12">
    <location>
        <begin position="1471"/>
        <end position="1490"/>
    </location>
</feature>
<evidence type="ECO:0000256" key="4">
    <source>
        <dbReference type="ARBA" id="ARBA00022723"/>
    </source>
</evidence>
<dbReference type="InterPro" id="IPR023299">
    <property type="entry name" value="ATPase_P-typ_cyto_dom_N"/>
</dbReference>
<dbReference type="Pfam" id="PF00702">
    <property type="entry name" value="Hydrolase"/>
    <property type="match status" value="1"/>
</dbReference>
<evidence type="ECO:0000256" key="3">
    <source>
        <dbReference type="ARBA" id="ARBA00022692"/>
    </source>
</evidence>
<feature type="repeat" description="PPR" evidence="11">
    <location>
        <begin position="437"/>
        <end position="471"/>
    </location>
</feature>
<feature type="domain" description="HMA" evidence="13">
    <location>
        <begin position="827"/>
        <end position="899"/>
    </location>
</feature>
<dbReference type="SFLD" id="SFLDS00003">
    <property type="entry name" value="Haloacid_Dehalogenase"/>
    <property type="match status" value="1"/>
</dbReference>
<organism evidence="14 15">
    <name type="scientific">Hibiscus sabdariffa</name>
    <name type="common">roselle</name>
    <dbReference type="NCBI Taxonomy" id="183260"/>
    <lineage>
        <taxon>Eukaryota</taxon>
        <taxon>Viridiplantae</taxon>
        <taxon>Streptophyta</taxon>
        <taxon>Embryophyta</taxon>
        <taxon>Tracheophyta</taxon>
        <taxon>Spermatophyta</taxon>
        <taxon>Magnoliopsida</taxon>
        <taxon>eudicotyledons</taxon>
        <taxon>Gunneridae</taxon>
        <taxon>Pentapetalae</taxon>
        <taxon>rosids</taxon>
        <taxon>malvids</taxon>
        <taxon>Malvales</taxon>
        <taxon>Malvaceae</taxon>
        <taxon>Malvoideae</taxon>
        <taxon>Hibiscus</taxon>
    </lineage>
</organism>
<evidence type="ECO:0000256" key="8">
    <source>
        <dbReference type="ARBA" id="ARBA00022967"/>
    </source>
</evidence>
<dbReference type="SUPFAM" id="SSF55008">
    <property type="entry name" value="HMA, heavy metal-associated domain"/>
    <property type="match status" value="1"/>
</dbReference>
<dbReference type="SUPFAM" id="SSF81665">
    <property type="entry name" value="Calcium ATPase, transmembrane domain M"/>
    <property type="match status" value="1"/>
</dbReference>